<dbReference type="InterPro" id="IPR036673">
    <property type="entry name" value="Cyanovirin-N_sf"/>
</dbReference>
<sequence length="194" mass="22276">MSFHLTSEDIHLEFADDSTWLVAQVKDAHGRFHHNRVRLDKHIGNSDGWFIWGGENFTRSARDIRLEHGPRGPKLTAELPMINGGFRERQGIDLADRIENRDGHLVYLEYRTFTSVFISFSFYLPLPYFLPSLHSNTLRTFSAELNDKGRPIELRLLVVPLTIQCLWLEHALQVLTSQTSGSVEGKQAIDVTYL</sequence>
<dbReference type="EMBL" id="LASV01000113">
    <property type="protein sequence ID" value="KKA23007.1"/>
    <property type="molecule type" value="Genomic_DNA"/>
</dbReference>
<dbReference type="GeneID" id="25315320"/>
<gene>
    <name evidence="2" type="ORF">T310_2969</name>
</gene>
<dbReference type="Gene3D" id="2.30.60.10">
    <property type="entry name" value="Cyanovirin-N"/>
    <property type="match status" value="1"/>
</dbReference>
<accession>A0A0F4YXH2</accession>
<keyword evidence="3" id="KW-1185">Reference proteome</keyword>
<dbReference type="InterPro" id="IPR011058">
    <property type="entry name" value="Cyanovirin-N"/>
</dbReference>
<dbReference type="PANTHER" id="PTHR42076:SF1">
    <property type="entry name" value="CYANOVIRIN-N DOMAIN-CONTAINING PROTEIN"/>
    <property type="match status" value="1"/>
</dbReference>
<reference evidence="2 3" key="1">
    <citation type="submission" date="2015-04" db="EMBL/GenBank/DDBJ databases">
        <authorList>
            <person name="Heijne W.H."/>
            <person name="Fedorova N.D."/>
            <person name="Nierman W.C."/>
            <person name="Vollebregt A.W."/>
            <person name="Zhao Z."/>
            <person name="Wu L."/>
            <person name="Kumar M."/>
            <person name="Stam H."/>
            <person name="van den Berg M.A."/>
            <person name="Pel H.J."/>
        </authorList>
    </citation>
    <scope>NUCLEOTIDE SEQUENCE [LARGE SCALE GENOMIC DNA]</scope>
    <source>
        <strain evidence="2 3">CBS 393.64</strain>
    </source>
</reference>
<evidence type="ECO:0000259" key="1">
    <source>
        <dbReference type="SMART" id="SM01111"/>
    </source>
</evidence>
<comment type="caution">
    <text evidence="2">The sequence shown here is derived from an EMBL/GenBank/DDBJ whole genome shotgun (WGS) entry which is preliminary data.</text>
</comment>
<organism evidence="2 3">
    <name type="scientific">Rasamsonia emersonii (strain ATCC 16479 / CBS 393.64 / IMI 116815)</name>
    <dbReference type="NCBI Taxonomy" id="1408163"/>
    <lineage>
        <taxon>Eukaryota</taxon>
        <taxon>Fungi</taxon>
        <taxon>Dikarya</taxon>
        <taxon>Ascomycota</taxon>
        <taxon>Pezizomycotina</taxon>
        <taxon>Eurotiomycetes</taxon>
        <taxon>Eurotiomycetidae</taxon>
        <taxon>Eurotiales</taxon>
        <taxon>Trichocomaceae</taxon>
        <taxon>Rasamsonia</taxon>
    </lineage>
</organism>
<dbReference type="AlphaFoldDB" id="A0A0F4YXH2"/>
<feature type="domain" description="Cyanovirin-N" evidence="1">
    <location>
        <begin position="2"/>
        <end position="107"/>
    </location>
</feature>
<dbReference type="SMART" id="SM01111">
    <property type="entry name" value="CVNH"/>
    <property type="match status" value="1"/>
</dbReference>
<dbReference type="OrthoDB" id="2441380at2759"/>
<dbReference type="PANTHER" id="PTHR42076">
    <property type="entry name" value="CYANOVIRIN-N HOMOLOG"/>
    <property type="match status" value="1"/>
</dbReference>
<proteinExistence type="predicted"/>
<evidence type="ECO:0000313" key="3">
    <source>
        <dbReference type="Proteomes" id="UP000053958"/>
    </source>
</evidence>
<dbReference type="SUPFAM" id="SSF51322">
    <property type="entry name" value="Cyanovirin-N"/>
    <property type="match status" value="1"/>
</dbReference>
<dbReference type="Proteomes" id="UP000053958">
    <property type="component" value="Unassembled WGS sequence"/>
</dbReference>
<dbReference type="RefSeq" id="XP_013329619.1">
    <property type="nucleotide sequence ID" value="XM_013474165.1"/>
</dbReference>
<name>A0A0F4YXH2_RASE3</name>
<evidence type="ECO:0000313" key="2">
    <source>
        <dbReference type="EMBL" id="KKA23007.1"/>
    </source>
</evidence>
<protein>
    <recommendedName>
        <fullName evidence="1">Cyanovirin-N domain-containing protein</fullName>
    </recommendedName>
</protein>
<dbReference type="Pfam" id="PF08881">
    <property type="entry name" value="CVNH"/>
    <property type="match status" value="1"/>
</dbReference>